<protein>
    <recommendedName>
        <fullName evidence="4">ABC transporter permease</fullName>
    </recommendedName>
</protein>
<gene>
    <name evidence="2" type="ORF">ACIBG2_03985</name>
</gene>
<evidence type="ECO:0008006" key="4">
    <source>
        <dbReference type="Google" id="ProtNLM"/>
    </source>
</evidence>
<dbReference type="RefSeq" id="WP_397078692.1">
    <property type="nucleotide sequence ID" value="NZ_JBITGY010000001.1"/>
</dbReference>
<feature type="transmembrane region" description="Helical" evidence="1">
    <location>
        <begin position="41"/>
        <end position="61"/>
    </location>
</feature>
<accession>A0ABW7YMH9</accession>
<evidence type="ECO:0000313" key="3">
    <source>
        <dbReference type="Proteomes" id="UP001612741"/>
    </source>
</evidence>
<keyword evidence="3" id="KW-1185">Reference proteome</keyword>
<proteinExistence type="predicted"/>
<keyword evidence="1" id="KW-0812">Transmembrane</keyword>
<evidence type="ECO:0000313" key="2">
    <source>
        <dbReference type="EMBL" id="MFI6496518.1"/>
    </source>
</evidence>
<feature type="transmembrane region" description="Helical" evidence="1">
    <location>
        <begin position="140"/>
        <end position="160"/>
    </location>
</feature>
<sequence length="215" mass="21689">MNGALDVIKRALRSRGWRWVAALTLSAGALTAALAPASEVVLLAQSVISVGVPFLTVLLAGQVRSASRARLPAVLAAAVVVSGVAGLLGVVFCGVALAVRTDPAQGVAPAVVLGSVLVQVVAGLLGTGLGILLRSAWVACAASVVVPLGVYGLLGGVAALRPVQGWVTLYAAARNQLSGQMGGLEWGQWAVAVLIWVVGLNLLAAARLRRTARPA</sequence>
<keyword evidence="1" id="KW-0472">Membrane</keyword>
<dbReference type="Proteomes" id="UP001612741">
    <property type="component" value="Unassembled WGS sequence"/>
</dbReference>
<evidence type="ECO:0000256" key="1">
    <source>
        <dbReference type="SAM" id="Phobius"/>
    </source>
</evidence>
<feature type="transmembrane region" description="Helical" evidence="1">
    <location>
        <begin position="111"/>
        <end position="133"/>
    </location>
</feature>
<name>A0ABW7YMH9_9ACTN</name>
<reference evidence="2 3" key="1">
    <citation type="submission" date="2024-10" db="EMBL/GenBank/DDBJ databases">
        <title>The Natural Products Discovery Center: Release of the First 8490 Sequenced Strains for Exploring Actinobacteria Biosynthetic Diversity.</title>
        <authorList>
            <person name="Kalkreuter E."/>
            <person name="Kautsar S.A."/>
            <person name="Yang D."/>
            <person name="Bader C.D."/>
            <person name="Teijaro C.N."/>
            <person name="Fluegel L."/>
            <person name="Davis C.M."/>
            <person name="Simpson J.R."/>
            <person name="Lauterbach L."/>
            <person name="Steele A.D."/>
            <person name="Gui C."/>
            <person name="Meng S."/>
            <person name="Li G."/>
            <person name="Viehrig K."/>
            <person name="Ye F."/>
            <person name="Su P."/>
            <person name="Kiefer A.F."/>
            <person name="Nichols A."/>
            <person name="Cepeda A.J."/>
            <person name="Yan W."/>
            <person name="Fan B."/>
            <person name="Jiang Y."/>
            <person name="Adhikari A."/>
            <person name="Zheng C.-J."/>
            <person name="Schuster L."/>
            <person name="Cowan T.M."/>
            <person name="Smanski M.J."/>
            <person name="Chevrette M.G."/>
            <person name="De Carvalho L.P.S."/>
            <person name="Shen B."/>
        </authorList>
    </citation>
    <scope>NUCLEOTIDE SEQUENCE [LARGE SCALE GENOMIC DNA]</scope>
    <source>
        <strain evidence="2 3">NPDC050545</strain>
    </source>
</reference>
<feature type="transmembrane region" description="Helical" evidence="1">
    <location>
        <begin position="73"/>
        <end position="99"/>
    </location>
</feature>
<organism evidence="2 3">
    <name type="scientific">Nonomuraea typhae</name>
    <dbReference type="NCBI Taxonomy" id="2603600"/>
    <lineage>
        <taxon>Bacteria</taxon>
        <taxon>Bacillati</taxon>
        <taxon>Actinomycetota</taxon>
        <taxon>Actinomycetes</taxon>
        <taxon>Streptosporangiales</taxon>
        <taxon>Streptosporangiaceae</taxon>
        <taxon>Nonomuraea</taxon>
    </lineage>
</organism>
<keyword evidence="1" id="KW-1133">Transmembrane helix</keyword>
<feature type="transmembrane region" description="Helical" evidence="1">
    <location>
        <begin position="186"/>
        <end position="206"/>
    </location>
</feature>
<dbReference type="EMBL" id="JBITGY010000001">
    <property type="protein sequence ID" value="MFI6496518.1"/>
    <property type="molecule type" value="Genomic_DNA"/>
</dbReference>
<feature type="transmembrane region" description="Helical" evidence="1">
    <location>
        <begin position="16"/>
        <end position="35"/>
    </location>
</feature>
<comment type="caution">
    <text evidence="2">The sequence shown here is derived from an EMBL/GenBank/DDBJ whole genome shotgun (WGS) entry which is preliminary data.</text>
</comment>